<keyword evidence="6" id="KW-1185">Reference proteome</keyword>
<dbReference type="Gene3D" id="1.10.10.60">
    <property type="entry name" value="Homeodomain-like"/>
    <property type="match status" value="1"/>
</dbReference>
<dbReference type="InterPro" id="IPR009057">
    <property type="entry name" value="Homeodomain-like_sf"/>
</dbReference>
<dbReference type="GO" id="GO:0043565">
    <property type="term" value="F:sequence-specific DNA binding"/>
    <property type="evidence" value="ECO:0007669"/>
    <property type="project" value="InterPro"/>
</dbReference>
<dbReference type="PANTHER" id="PTHR47893">
    <property type="entry name" value="REGULATORY PROTEIN PCHR"/>
    <property type="match status" value="1"/>
</dbReference>
<evidence type="ECO:0000256" key="2">
    <source>
        <dbReference type="ARBA" id="ARBA00023125"/>
    </source>
</evidence>
<proteinExistence type="predicted"/>
<evidence type="ECO:0000259" key="4">
    <source>
        <dbReference type="PROSITE" id="PS01124"/>
    </source>
</evidence>
<accession>A0A315ZFU5</accession>
<dbReference type="GO" id="GO:0003700">
    <property type="term" value="F:DNA-binding transcription factor activity"/>
    <property type="evidence" value="ECO:0007669"/>
    <property type="project" value="InterPro"/>
</dbReference>
<dbReference type="InterPro" id="IPR053142">
    <property type="entry name" value="PchR_regulatory_protein"/>
</dbReference>
<dbReference type="EMBL" id="QGDO01000001">
    <property type="protein sequence ID" value="PWJ44182.1"/>
    <property type="molecule type" value="Genomic_DNA"/>
</dbReference>
<sequence>MKNEELIEFRLKDYDAIGFFKRTSKKRKGNWDGEALNFTDQFGSYDIVSLKYPNGINIGVTNLFIKRGIRFINESSDYEKYFAIRIGFHGGISNVKNEITNSEGIFMYDATQSFEIIYAAEQQFKWFVIRIPYSFVVEWGDLLHPAIKELMSNNLKWNYYSRLTPEIESLVRDCFMISKDVKQRRHLFYARAFEILGHISNLIEKEKNSFIPTNIHKDDLSMMLQLKEELLYDFAHSPEIETLSKKYHMSISKLQRSFKAVYGMPILKFFNLHRLEEAHRQIKYSSKTLLEISENLGFNSLPHFSAAFKKHFGFPPIELRS</sequence>
<dbReference type="RefSeq" id="WP_109615694.1">
    <property type="nucleotide sequence ID" value="NZ_QGDO01000001.1"/>
</dbReference>
<dbReference type="AlphaFoldDB" id="A0A315ZFU5"/>
<keyword evidence="1" id="KW-0805">Transcription regulation</keyword>
<reference evidence="5 6" key="1">
    <citation type="submission" date="2018-03" db="EMBL/GenBank/DDBJ databases">
        <title>Genomic Encyclopedia of Archaeal and Bacterial Type Strains, Phase II (KMG-II): from individual species to whole genera.</title>
        <authorList>
            <person name="Goeker M."/>
        </authorList>
    </citation>
    <scope>NUCLEOTIDE SEQUENCE [LARGE SCALE GENOMIC DNA]</scope>
    <source>
        <strain evidence="5 6">DSM 28229</strain>
    </source>
</reference>
<dbReference type="PRINTS" id="PR00032">
    <property type="entry name" value="HTHARAC"/>
</dbReference>
<dbReference type="InterPro" id="IPR020449">
    <property type="entry name" value="Tscrpt_reg_AraC-type_HTH"/>
</dbReference>
<protein>
    <submittedName>
        <fullName evidence="5">AraC-like DNA-binding protein</fullName>
    </submittedName>
</protein>
<dbReference type="SMART" id="SM00342">
    <property type="entry name" value="HTH_ARAC"/>
    <property type="match status" value="1"/>
</dbReference>
<evidence type="ECO:0000256" key="1">
    <source>
        <dbReference type="ARBA" id="ARBA00023015"/>
    </source>
</evidence>
<dbReference type="OrthoDB" id="799767at2"/>
<evidence type="ECO:0000256" key="3">
    <source>
        <dbReference type="ARBA" id="ARBA00023163"/>
    </source>
</evidence>
<dbReference type="Proteomes" id="UP000245535">
    <property type="component" value="Unassembled WGS sequence"/>
</dbReference>
<gene>
    <name evidence="5" type="ORF">BC781_101532</name>
</gene>
<keyword evidence="3" id="KW-0804">Transcription</keyword>
<dbReference type="PROSITE" id="PS00041">
    <property type="entry name" value="HTH_ARAC_FAMILY_1"/>
    <property type="match status" value="1"/>
</dbReference>
<evidence type="ECO:0000313" key="5">
    <source>
        <dbReference type="EMBL" id="PWJ44182.1"/>
    </source>
</evidence>
<organism evidence="5 6">
    <name type="scientific">Sediminitomix flava</name>
    <dbReference type="NCBI Taxonomy" id="379075"/>
    <lineage>
        <taxon>Bacteria</taxon>
        <taxon>Pseudomonadati</taxon>
        <taxon>Bacteroidota</taxon>
        <taxon>Cytophagia</taxon>
        <taxon>Cytophagales</taxon>
        <taxon>Flammeovirgaceae</taxon>
        <taxon>Sediminitomix</taxon>
    </lineage>
</organism>
<dbReference type="InterPro" id="IPR018062">
    <property type="entry name" value="HTH_AraC-typ_CS"/>
</dbReference>
<name>A0A315ZFU5_SEDFL</name>
<feature type="domain" description="HTH araC/xylS-type" evidence="4">
    <location>
        <begin position="224"/>
        <end position="321"/>
    </location>
</feature>
<evidence type="ECO:0000313" key="6">
    <source>
        <dbReference type="Proteomes" id="UP000245535"/>
    </source>
</evidence>
<keyword evidence="2 5" id="KW-0238">DNA-binding</keyword>
<dbReference type="InterPro" id="IPR018060">
    <property type="entry name" value="HTH_AraC"/>
</dbReference>
<dbReference type="PANTHER" id="PTHR47893:SF1">
    <property type="entry name" value="REGULATORY PROTEIN PCHR"/>
    <property type="match status" value="1"/>
</dbReference>
<dbReference type="SUPFAM" id="SSF46689">
    <property type="entry name" value="Homeodomain-like"/>
    <property type="match status" value="1"/>
</dbReference>
<dbReference type="Pfam" id="PF12833">
    <property type="entry name" value="HTH_18"/>
    <property type="match status" value="1"/>
</dbReference>
<dbReference type="PROSITE" id="PS01124">
    <property type="entry name" value="HTH_ARAC_FAMILY_2"/>
    <property type="match status" value="1"/>
</dbReference>
<comment type="caution">
    <text evidence="5">The sequence shown here is derived from an EMBL/GenBank/DDBJ whole genome shotgun (WGS) entry which is preliminary data.</text>
</comment>